<dbReference type="SUPFAM" id="SSF57701">
    <property type="entry name" value="Zn2/Cys6 DNA-binding domain"/>
    <property type="match status" value="1"/>
</dbReference>
<dbReference type="CDD" id="cd12148">
    <property type="entry name" value="fungal_TF_MHR"/>
    <property type="match status" value="1"/>
</dbReference>
<dbReference type="PROSITE" id="PS50048">
    <property type="entry name" value="ZN2_CY6_FUNGAL_2"/>
    <property type="match status" value="1"/>
</dbReference>
<dbReference type="GeneID" id="39585314"/>
<feature type="domain" description="Zn(2)-C6 fungal-type" evidence="4">
    <location>
        <begin position="33"/>
        <end position="64"/>
    </location>
</feature>
<dbReference type="AlphaFoldDB" id="A0A427YAR1"/>
<dbReference type="Proteomes" id="UP000279236">
    <property type="component" value="Unassembled WGS sequence"/>
</dbReference>
<dbReference type="PANTHER" id="PTHR31001:SF90">
    <property type="entry name" value="CENTROMERE DNA-BINDING PROTEIN COMPLEX CBF3 SUBUNIT B"/>
    <property type="match status" value="1"/>
</dbReference>
<keyword evidence="6" id="KW-1185">Reference proteome</keyword>
<protein>
    <recommendedName>
        <fullName evidence="4">Zn(2)-C6 fungal-type domain-containing protein</fullName>
    </recommendedName>
</protein>
<evidence type="ECO:0000256" key="2">
    <source>
        <dbReference type="ARBA" id="ARBA00023242"/>
    </source>
</evidence>
<accession>A0A427YAR1</accession>
<dbReference type="OrthoDB" id="3364175at2759"/>
<dbReference type="EMBL" id="RSCE01000001">
    <property type="protein sequence ID" value="RSH88239.1"/>
    <property type="molecule type" value="Genomic_DNA"/>
</dbReference>
<dbReference type="RefSeq" id="XP_028480447.1">
    <property type="nucleotide sequence ID" value="XM_028616590.1"/>
</dbReference>
<comment type="subcellular location">
    <subcellularLocation>
        <location evidence="1">Nucleus</location>
    </subcellularLocation>
</comment>
<dbReference type="PANTHER" id="PTHR31001">
    <property type="entry name" value="UNCHARACTERIZED TRANSCRIPTIONAL REGULATORY PROTEIN"/>
    <property type="match status" value="1"/>
</dbReference>
<evidence type="ECO:0000259" key="4">
    <source>
        <dbReference type="PROSITE" id="PS50048"/>
    </source>
</evidence>
<dbReference type="GO" id="GO:0000981">
    <property type="term" value="F:DNA-binding transcription factor activity, RNA polymerase II-specific"/>
    <property type="evidence" value="ECO:0007669"/>
    <property type="project" value="InterPro"/>
</dbReference>
<dbReference type="CDD" id="cd00067">
    <property type="entry name" value="GAL4"/>
    <property type="match status" value="1"/>
</dbReference>
<name>A0A427YAR1_9TREE</name>
<feature type="compositionally biased region" description="Polar residues" evidence="3">
    <location>
        <begin position="120"/>
        <end position="129"/>
    </location>
</feature>
<reference evidence="5 6" key="1">
    <citation type="submission" date="2018-11" db="EMBL/GenBank/DDBJ databases">
        <title>Genome sequence of Apiotrichum porosum DSM 27194.</title>
        <authorList>
            <person name="Aliyu H."/>
            <person name="Gorte O."/>
            <person name="Ochsenreither K."/>
        </authorList>
    </citation>
    <scope>NUCLEOTIDE SEQUENCE [LARGE SCALE GENOMIC DNA]</scope>
    <source>
        <strain evidence="5 6">DSM 27194</strain>
    </source>
</reference>
<dbReference type="GO" id="GO:0008270">
    <property type="term" value="F:zinc ion binding"/>
    <property type="evidence" value="ECO:0007669"/>
    <property type="project" value="InterPro"/>
</dbReference>
<sequence length="758" mass="83268">MAAMYGDPTDATSPQTPQGGPHPIKISQRASKSCTECVRRKARCDKTIPCSLCIKRGVTHLCRLEPQFIIPDTSPSVGGVAPSELESLRESVNAELESLRQRVAELERTAAATAHERSLRATSVGSRPSLSGEPDIATEDAATTLEFFALGVDRREGPERERVQHHSNSRAASSTLPVVQRFSHLDHVQHEPYDRPMPESVMEALLPRENVQSILRFAEQGGWQHVCVFFPRLWEELEAFYTAVSVSWDLVDPTWVALLFVLKGIAIHQMTDRDAEACGLAEGDRYVLPTALMSAAEDALYAGQFLSRPTMWTVQVCAILSTCGHNVCDSALLSSLLAIGIKTAQALNLHGLGKPSRHLERAPSGSTPDRVRKVIDVEVGKRLWWALAQQDWFIIPYRGVWSIHPEHFDTGLPNNCHDQDLADGLFISRPDSTATVAYKMRMSAQVASVLQRFFQELNHRQKDTYVQPHLNNAHTRPFATAEGAVNKIQQLLQSMPLALQPDPPPGVAQPPWAPITRHYLHISSRHKSLVIYRAFLTRGGGTTQERARAHEVCIELAERILAEFERGRQLGDLAAESGQTLWTIPYHALAAAVVLSIDLIALNGKQPEAAKRLQAVMSCKVSLERLAPTSRIARRGIQVLNDLLQEAEQAASGSGKRQASTDLGQVVKKLRLPVDQGSTSGSDTSTPRRAVFPVVNASPQQLQGAVAPGPSTQWPPPPTYPTLLEFSNDDTNALLASLHSVPEISQLFDGTIGAFNWP</sequence>
<dbReference type="SMART" id="SM00066">
    <property type="entry name" value="GAL4"/>
    <property type="match status" value="1"/>
</dbReference>
<evidence type="ECO:0000313" key="5">
    <source>
        <dbReference type="EMBL" id="RSH88239.1"/>
    </source>
</evidence>
<dbReference type="InterPro" id="IPR001138">
    <property type="entry name" value="Zn2Cys6_DnaBD"/>
</dbReference>
<dbReference type="InterPro" id="IPR036864">
    <property type="entry name" value="Zn2-C6_fun-type_DNA-bd_sf"/>
</dbReference>
<feature type="region of interest" description="Disordered" evidence="3">
    <location>
        <begin position="111"/>
        <end position="135"/>
    </location>
</feature>
<dbReference type="Pfam" id="PF00172">
    <property type="entry name" value="Zn_clus"/>
    <property type="match status" value="1"/>
</dbReference>
<feature type="region of interest" description="Disordered" evidence="3">
    <location>
        <begin position="1"/>
        <end position="27"/>
    </location>
</feature>
<evidence type="ECO:0000313" key="6">
    <source>
        <dbReference type="Proteomes" id="UP000279236"/>
    </source>
</evidence>
<keyword evidence="2" id="KW-0539">Nucleus</keyword>
<evidence type="ECO:0000256" key="1">
    <source>
        <dbReference type="ARBA" id="ARBA00004123"/>
    </source>
</evidence>
<dbReference type="InterPro" id="IPR050613">
    <property type="entry name" value="Sec_Metabolite_Reg"/>
</dbReference>
<gene>
    <name evidence="5" type="ORF">EHS24_000771</name>
</gene>
<dbReference type="GO" id="GO:0005634">
    <property type="term" value="C:nucleus"/>
    <property type="evidence" value="ECO:0007669"/>
    <property type="project" value="UniProtKB-SubCell"/>
</dbReference>
<dbReference type="Gene3D" id="4.10.240.10">
    <property type="entry name" value="Zn(2)-C6 fungal-type DNA-binding domain"/>
    <property type="match status" value="1"/>
</dbReference>
<dbReference type="STRING" id="105984.A0A427YAR1"/>
<evidence type="ECO:0000256" key="3">
    <source>
        <dbReference type="SAM" id="MobiDB-lite"/>
    </source>
</evidence>
<comment type="caution">
    <text evidence="5">The sequence shown here is derived from an EMBL/GenBank/DDBJ whole genome shotgun (WGS) entry which is preliminary data.</text>
</comment>
<organism evidence="5 6">
    <name type="scientific">Apiotrichum porosum</name>
    <dbReference type="NCBI Taxonomy" id="105984"/>
    <lineage>
        <taxon>Eukaryota</taxon>
        <taxon>Fungi</taxon>
        <taxon>Dikarya</taxon>
        <taxon>Basidiomycota</taxon>
        <taxon>Agaricomycotina</taxon>
        <taxon>Tremellomycetes</taxon>
        <taxon>Trichosporonales</taxon>
        <taxon>Trichosporonaceae</taxon>
        <taxon>Apiotrichum</taxon>
    </lineage>
</organism>
<proteinExistence type="predicted"/>